<feature type="compositionally biased region" description="Acidic residues" evidence="1">
    <location>
        <begin position="511"/>
        <end position="527"/>
    </location>
</feature>
<dbReference type="EMBL" id="CP143784">
    <property type="protein sequence ID" value="WVN85046.1"/>
    <property type="molecule type" value="Genomic_DNA"/>
</dbReference>
<name>A0AAJ8JML9_9TREE</name>
<feature type="region of interest" description="Disordered" evidence="1">
    <location>
        <begin position="347"/>
        <end position="375"/>
    </location>
</feature>
<keyword evidence="3" id="KW-1185">Reference proteome</keyword>
<dbReference type="AlphaFoldDB" id="A0AAJ8JML9"/>
<feature type="compositionally biased region" description="Polar residues" evidence="1">
    <location>
        <begin position="100"/>
        <end position="123"/>
    </location>
</feature>
<organism evidence="2 3">
    <name type="scientific">Cryptococcus depauperatus CBS 7841</name>
    <dbReference type="NCBI Taxonomy" id="1295531"/>
    <lineage>
        <taxon>Eukaryota</taxon>
        <taxon>Fungi</taxon>
        <taxon>Dikarya</taxon>
        <taxon>Basidiomycota</taxon>
        <taxon>Agaricomycotina</taxon>
        <taxon>Tremellomycetes</taxon>
        <taxon>Tremellales</taxon>
        <taxon>Cryptococcaceae</taxon>
        <taxon>Cryptococcus</taxon>
    </lineage>
</organism>
<reference evidence="2" key="1">
    <citation type="submission" date="2016-06" db="EMBL/GenBank/DDBJ databases">
        <authorList>
            <person name="Cuomo C."/>
            <person name="Litvintseva A."/>
            <person name="Heitman J."/>
            <person name="Chen Y."/>
            <person name="Sun S."/>
            <person name="Springer D."/>
            <person name="Dromer F."/>
            <person name="Young S."/>
            <person name="Zeng Q."/>
            <person name="Chapman S."/>
            <person name="Gujja S."/>
            <person name="Saif S."/>
            <person name="Birren B."/>
        </authorList>
    </citation>
    <scope>NUCLEOTIDE SEQUENCE</scope>
    <source>
        <strain evidence="2">CBS 7841</strain>
    </source>
</reference>
<evidence type="ECO:0000313" key="3">
    <source>
        <dbReference type="Proteomes" id="UP000094043"/>
    </source>
</evidence>
<dbReference type="RefSeq" id="XP_066065747.1">
    <property type="nucleotide sequence ID" value="XM_066209650.1"/>
</dbReference>
<proteinExistence type="predicted"/>
<feature type="compositionally biased region" description="Low complexity" evidence="1">
    <location>
        <begin position="361"/>
        <end position="375"/>
    </location>
</feature>
<evidence type="ECO:0008006" key="4">
    <source>
        <dbReference type="Google" id="ProtNLM"/>
    </source>
</evidence>
<feature type="compositionally biased region" description="Polar residues" evidence="1">
    <location>
        <begin position="240"/>
        <end position="263"/>
    </location>
</feature>
<dbReference type="GeneID" id="91084404"/>
<reference evidence="2" key="3">
    <citation type="submission" date="2024-01" db="EMBL/GenBank/DDBJ databases">
        <authorList>
            <person name="Coelho M.A."/>
            <person name="David-Palma M."/>
            <person name="Shea T."/>
            <person name="Sun S."/>
            <person name="Cuomo C.A."/>
            <person name="Heitman J."/>
        </authorList>
    </citation>
    <scope>NUCLEOTIDE SEQUENCE</scope>
    <source>
        <strain evidence="2">CBS 7841</strain>
    </source>
</reference>
<feature type="region of interest" description="Disordered" evidence="1">
    <location>
        <begin position="83"/>
        <end position="155"/>
    </location>
</feature>
<gene>
    <name evidence="2" type="ORF">L203_100188</name>
</gene>
<feature type="region of interest" description="Disordered" evidence="1">
    <location>
        <begin position="502"/>
        <end position="574"/>
    </location>
</feature>
<sequence>MSKLQSSKSFISKIADIKSNEMALNEQGLPFHEIRETLQGVTIGPPPPVSDTLVFKEILEEADDYWSQEAIKRRAKLKRRVFREGDGSDEEEFNEELTKVKTQTENATSIHPPTLSPTLSVQHTSLPSSPKTPPTHSIIRNPGSEPAHKSNSALQLPAKKKVVSFDPAILISPESPETEPPFANRLGFPLPLVTEEDEWHPKPVPVINVPKPRTKGGDGFAGFKKGFLGPPRVRSIADDLQNTSSTSSVENVPSPDQQMPVSQRSKKKSLFAQRLADEEVDVSAPVTSSSNPGTQSAKFVPKLPRMTENKGAGAVKESVVEKPLFVPRSNTEKVIKKPVVPNEAAAVSKKVERGNNMDGFSPSIPTNNPTTTSTATVSDCISRANQGISENEENSEGSFIQYSDDSEDEYDLDDALLAREVALEYHKRHVYTSMNHDPLEIPMNVEENKEENRNNGIPLGVLLGLPSIQQKEQGQVPIIVNPTPDDLKKFVRVGKLENGNLILAPGQEGLSDSETDGDDNQGENEDETREKQERRQEVKRRRDKVRKQLMGLPVEESETPSGKITGLTDANKDGLPATLASTVTERPVGVQHGLGSTSTSNLVETKAEISDKKVSRFKAARMAASQR</sequence>
<dbReference type="KEGG" id="cdep:91084404"/>
<evidence type="ECO:0000313" key="2">
    <source>
        <dbReference type="EMBL" id="WVN85046.1"/>
    </source>
</evidence>
<feature type="compositionally biased region" description="Low complexity" evidence="1">
    <location>
        <begin position="124"/>
        <end position="137"/>
    </location>
</feature>
<reference evidence="2" key="2">
    <citation type="journal article" date="2022" name="Elife">
        <title>Obligate sexual reproduction of a homothallic fungus closely related to the Cryptococcus pathogenic species complex.</title>
        <authorList>
            <person name="Passer A.R."/>
            <person name="Clancey S.A."/>
            <person name="Shea T."/>
            <person name="David-Palma M."/>
            <person name="Averette A.F."/>
            <person name="Boekhout T."/>
            <person name="Porcel B.M."/>
            <person name="Nowrousian M."/>
            <person name="Cuomo C.A."/>
            <person name="Sun S."/>
            <person name="Heitman J."/>
            <person name="Coelho M.A."/>
        </authorList>
    </citation>
    <scope>NUCLEOTIDE SEQUENCE</scope>
    <source>
        <strain evidence="2">CBS 7841</strain>
    </source>
</reference>
<dbReference type="Proteomes" id="UP000094043">
    <property type="component" value="Chromosome 1"/>
</dbReference>
<feature type="region of interest" description="Disordered" evidence="1">
    <location>
        <begin position="202"/>
        <end position="314"/>
    </location>
</feature>
<accession>A0AAJ8JML9</accession>
<evidence type="ECO:0000256" key="1">
    <source>
        <dbReference type="SAM" id="MobiDB-lite"/>
    </source>
</evidence>
<feature type="compositionally biased region" description="Polar residues" evidence="1">
    <location>
        <begin position="285"/>
        <end position="297"/>
    </location>
</feature>
<protein>
    <recommendedName>
        <fullName evidence="4">DUF3835 domain-containing protein</fullName>
    </recommendedName>
</protein>
<feature type="compositionally biased region" description="Basic residues" evidence="1">
    <location>
        <begin position="537"/>
        <end position="547"/>
    </location>
</feature>